<organism evidence="1 2">
    <name type="scientific">Chryseobacterium salivictor</name>
    <dbReference type="NCBI Taxonomy" id="2547600"/>
    <lineage>
        <taxon>Bacteria</taxon>
        <taxon>Pseudomonadati</taxon>
        <taxon>Bacteroidota</taxon>
        <taxon>Flavobacteriia</taxon>
        <taxon>Flavobacteriales</taxon>
        <taxon>Weeksellaceae</taxon>
        <taxon>Chryseobacterium group</taxon>
        <taxon>Chryseobacterium</taxon>
    </lineage>
</organism>
<protein>
    <recommendedName>
        <fullName evidence="3">DUF2971 domain-containing protein</fullName>
    </recommendedName>
</protein>
<evidence type="ECO:0000313" key="2">
    <source>
        <dbReference type="Proteomes" id="UP000294419"/>
    </source>
</evidence>
<dbReference type="OrthoDB" id="190848at2"/>
<dbReference type="Pfam" id="PF11185">
    <property type="entry name" value="DUF2971"/>
    <property type="match status" value="1"/>
</dbReference>
<name>A0A4P6ZIN2_9FLAO</name>
<gene>
    <name evidence="1" type="ORF">NBC122_02812</name>
</gene>
<evidence type="ECO:0008006" key="3">
    <source>
        <dbReference type="Google" id="ProtNLM"/>
    </source>
</evidence>
<dbReference type="InterPro" id="IPR021352">
    <property type="entry name" value="DUF2971"/>
</dbReference>
<sequence>MDNKKISFYKYFSISQNLFNSLINNELFFSNPRNFNDPFDSLPRYKLCSDETKLENFYLFIQNHINDKIEVIRSLKDFEKKKLDFEKLLEVFLKVLNKFDESYYSEIGNYEYKLIEIFTFYNNIGYFQEAYKINNIELQNKMYADYTFLFIDINKYGVACGSMTETCPVMWGHYGNNHSGVCLKFDFYNEKEEQNICFSKEDKLEIIEVEYTNQPLDIFNYNNEELNSLIFTIFKTKCEKWAYEKEIRLVNNSQGLLKINNKCIKQIIFGCKTTAKDRYSILKLIACLGYKVEELMIAKIQPDSYELKIETMTMEHIAGSGVYLDELNVKKPF</sequence>
<proteinExistence type="predicted"/>
<keyword evidence="2" id="KW-1185">Reference proteome</keyword>
<dbReference type="KEGG" id="csal:NBC122_02812"/>
<dbReference type="RefSeq" id="WP_133440932.1">
    <property type="nucleotide sequence ID" value="NZ_CP037954.1"/>
</dbReference>
<dbReference type="EMBL" id="CP037954">
    <property type="protein sequence ID" value="QBO59613.1"/>
    <property type="molecule type" value="Genomic_DNA"/>
</dbReference>
<accession>A0A4P6ZIN2</accession>
<dbReference type="Proteomes" id="UP000294419">
    <property type="component" value="Chromosome"/>
</dbReference>
<dbReference type="AlphaFoldDB" id="A0A4P6ZIN2"/>
<evidence type="ECO:0000313" key="1">
    <source>
        <dbReference type="EMBL" id="QBO59613.1"/>
    </source>
</evidence>
<reference evidence="1 2" key="1">
    <citation type="submission" date="2019-03" db="EMBL/GenBank/DDBJ databases">
        <authorList>
            <person name="Kim H."/>
            <person name="Yu S.-M."/>
        </authorList>
    </citation>
    <scope>NUCLEOTIDE SEQUENCE [LARGE SCALE GENOMIC DNA]</scope>
    <source>
        <strain evidence="1 2">NBC122</strain>
    </source>
</reference>